<reference evidence="2 3" key="1">
    <citation type="submission" date="2019-04" db="EMBL/GenBank/DDBJ databases">
        <authorList>
            <consortium name="Wellcome Sanger Institute Data Sharing"/>
        </authorList>
    </citation>
    <scope>NUCLEOTIDE SEQUENCE [LARGE SCALE GENOMIC DNA]</scope>
</reference>
<feature type="compositionally biased region" description="Basic and acidic residues" evidence="1">
    <location>
        <begin position="99"/>
        <end position="109"/>
    </location>
</feature>
<gene>
    <name evidence="2" type="primary">FJX1</name>
    <name evidence="2" type="synonym">fjx1</name>
</gene>
<dbReference type="GeneTree" id="ENSGT00390000016768"/>
<reference evidence="2" key="2">
    <citation type="submission" date="2025-08" db="UniProtKB">
        <authorList>
            <consortium name="Ensembl"/>
        </authorList>
    </citation>
    <scope>IDENTIFICATION</scope>
</reference>
<dbReference type="PANTHER" id="PTHR13147:SF5">
    <property type="entry name" value="FOUR-JOINTED BOX PROTEIN 1"/>
    <property type="match status" value="1"/>
</dbReference>
<proteinExistence type="predicted"/>
<dbReference type="AlphaFoldDB" id="A0A8C9TX24"/>
<name>A0A8C9TX24_SCLFO</name>
<feature type="region of interest" description="Disordered" evidence="1">
    <location>
        <begin position="29"/>
        <end position="52"/>
    </location>
</feature>
<dbReference type="OrthoDB" id="10055077at2759"/>
<feature type="region of interest" description="Disordered" evidence="1">
    <location>
        <begin position="96"/>
        <end position="122"/>
    </location>
</feature>
<evidence type="ECO:0000313" key="3">
    <source>
        <dbReference type="Proteomes" id="UP000694397"/>
    </source>
</evidence>
<dbReference type="GO" id="GO:0007267">
    <property type="term" value="P:cell-cell signaling"/>
    <property type="evidence" value="ECO:0007669"/>
    <property type="project" value="TreeGrafter"/>
</dbReference>
<organism evidence="2 3">
    <name type="scientific">Scleropages formosus</name>
    <name type="common">Asian bonytongue</name>
    <name type="synonym">Osteoglossum formosum</name>
    <dbReference type="NCBI Taxonomy" id="113540"/>
    <lineage>
        <taxon>Eukaryota</taxon>
        <taxon>Metazoa</taxon>
        <taxon>Chordata</taxon>
        <taxon>Craniata</taxon>
        <taxon>Vertebrata</taxon>
        <taxon>Euteleostomi</taxon>
        <taxon>Actinopterygii</taxon>
        <taxon>Neopterygii</taxon>
        <taxon>Teleostei</taxon>
        <taxon>Osteoglossocephala</taxon>
        <taxon>Osteoglossomorpha</taxon>
        <taxon>Osteoglossiformes</taxon>
        <taxon>Osteoglossidae</taxon>
        <taxon>Scleropages</taxon>
    </lineage>
</organism>
<dbReference type="PRINTS" id="PR02072">
    <property type="entry name" value="4JOINTEDBOX1"/>
</dbReference>
<reference evidence="2" key="3">
    <citation type="submission" date="2025-09" db="UniProtKB">
        <authorList>
            <consortium name="Ensembl"/>
        </authorList>
    </citation>
    <scope>IDENTIFICATION</scope>
</reference>
<protein>
    <submittedName>
        <fullName evidence="2">Four-jointed box kinase 1</fullName>
    </submittedName>
</protein>
<dbReference type="GO" id="GO:0005615">
    <property type="term" value="C:extracellular space"/>
    <property type="evidence" value="ECO:0007669"/>
    <property type="project" value="TreeGrafter"/>
</dbReference>
<dbReference type="InterPro" id="IPR024868">
    <property type="entry name" value="FJX1/FJ"/>
</dbReference>
<accession>A0A8C9TX24</accession>
<evidence type="ECO:0000313" key="2">
    <source>
        <dbReference type="Ensembl" id="ENSSFOP00015053651.1"/>
    </source>
</evidence>
<feature type="compositionally biased region" description="Polar residues" evidence="1">
    <location>
        <begin position="110"/>
        <end position="122"/>
    </location>
</feature>
<evidence type="ECO:0000256" key="1">
    <source>
        <dbReference type="SAM" id="MobiDB-lite"/>
    </source>
</evidence>
<dbReference type="Ensembl" id="ENSSFOT00015072297.1">
    <property type="protein sequence ID" value="ENSSFOP00015053651.1"/>
    <property type="gene ID" value="ENSSFOG00015032074.1"/>
</dbReference>
<dbReference type="Proteomes" id="UP000694397">
    <property type="component" value="Chromosome 11"/>
</dbReference>
<sequence>SRALSASTQRAKPVTHSECVSAPVAHSGRGDRMILGSPVSGGARSLHGHADRNSPKTFRALLALPGAQAAVRAGGKATRTRARARARGGPEVLSAALRKTRDETNETHTRASSTQSRGRNVTASSAGLLQDGVFWSEWLEDLLPSAFTEQRARAWRDGVRDRSVVVLESGCGRPSNRLAVFADGARACVRYGISAEQVQGETLSYYLATLLGIGNLPPLALSRLDPTGEQWAAVTDSMGALQWAVSSLVSLTEWIPGLTGAVVPGPLRQGGEGLHPLREDLLSATVTELLELVEWSDLIAFDFLTANFDRLASNLFSLQWDPRATERNVSNLHKTPSGRLLFIDNEAGLVHGYRVLRMWERYHATALGALCVFRRETARRVSRLHSLRDVRQRLLALLRDNEPLAPELGFLSDEHAEILQSRIDILHEHIQRCKAKYSST</sequence>
<dbReference type="PANTHER" id="PTHR13147">
    <property type="entry name" value="FOUR-JOINTED BOX PROTEIN 1"/>
    <property type="match status" value="1"/>
</dbReference>
<keyword evidence="3" id="KW-1185">Reference proteome</keyword>